<dbReference type="PANTHER" id="PTHR26392:SF92">
    <property type="entry name" value="PROTEIN KINASE DOMAIN-CONTAINING PROTEIN"/>
    <property type="match status" value="1"/>
</dbReference>
<dbReference type="PROSITE" id="PS51257">
    <property type="entry name" value="PROKAR_LIPOPROTEIN"/>
    <property type="match status" value="1"/>
</dbReference>
<organism evidence="2 3">
    <name type="scientific">Stylophora pistillata</name>
    <name type="common">Smooth cauliflower coral</name>
    <dbReference type="NCBI Taxonomy" id="50429"/>
    <lineage>
        <taxon>Eukaryota</taxon>
        <taxon>Metazoa</taxon>
        <taxon>Cnidaria</taxon>
        <taxon>Anthozoa</taxon>
        <taxon>Hexacorallia</taxon>
        <taxon>Scleractinia</taxon>
        <taxon>Astrocoeniina</taxon>
        <taxon>Pocilloporidae</taxon>
        <taxon>Stylophora</taxon>
    </lineage>
</organism>
<evidence type="ECO:0000259" key="1">
    <source>
        <dbReference type="PROSITE" id="PS50011"/>
    </source>
</evidence>
<dbReference type="PROSITE" id="PS50011">
    <property type="entry name" value="PROTEIN_KINASE_DOM"/>
    <property type="match status" value="1"/>
</dbReference>
<keyword evidence="2" id="KW-0808">Transferase</keyword>
<dbReference type="Pfam" id="PF00069">
    <property type="entry name" value="Pkinase"/>
    <property type="match status" value="1"/>
</dbReference>
<dbReference type="SMART" id="SM00220">
    <property type="entry name" value="S_TKc"/>
    <property type="match status" value="1"/>
</dbReference>
<dbReference type="InterPro" id="IPR011009">
    <property type="entry name" value="Kinase-like_dom_sf"/>
</dbReference>
<evidence type="ECO:0000313" key="2">
    <source>
        <dbReference type="EMBL" id="PFX22049.1"/>
    </source>
</evidence>
<dbReference type="InterPro" id="IPR000719">
    <property type="entry name" value="Prot_kinase_dom"/>
</dbReference>
<dbReference type="GO" id="GO:0005524">
    <property type="term" value="F:ATP binding"/>
    <property type="evidence" value="ECO:0007669"/>
    <property type="project" value="InterPro"/>
</dbReference>
<dbReference type="Gene3D" id="1.10.510.10">
    <property type="entry name" value="Transferase(Phosphotransferase) domain 1"/>
    <property type="match status" value="1"/>
</dbReference>
<dbReference type="SUPFAM" id="SSF56112">
    <property type="entry name" value="Protein kinase-like (PK-like)"/>
    <property type="match status" value="1"/>
</dbReference>
<dbReference type="PROSITE" id="PS00108">
    <property type="entry name" value="PROTEIN_KINASE_ST"/>
    <property type="match status" value="1"/>
</dbReference>
<protein>
    <submittedName>
        <fullName evidence="2">Mitogen-activated protein kinase kinase kinase 7</fullName>
    </submittedName>
</protein>
<accession>A0A2B4RZ17</accession>
<dbReference type="InterPro" id="IPR008271">
    <property type="entry name" value="Ser/Thr_kinase_AS"/>
</dbReference>
<feature type="domain" description="Protein kinase" evidence="1">
    <location>
        <begin position="397"/>
        <end position="710"/>
    </location>
</feature>
<dbReference type="PANTHER" id="PTHR26392">
    <property type="entry name" value="MITOGEN-ACTIVATED PROTEIN KINASE KINASE KINASE 7-RELATED"/>
    <property type="match status" value="1"/>
</dbReference>
<keyword evidence="3" id="KW-1185">Reference proteome</keyword>
<dbReference type="STRING" id="50429.A0A2B4RZ17"/>
<reference evidence="3" key="1">
    <citation type="journal article" date="2017" name="bioRxiv">
        <title>Comparative analysis of the genomes of Stylophora pistillata and Acropora digitifera provides evidence for extensive differences between species of corals.</title>
        <authorList>
            <person name="Voolstra C.R."/>
            <person name="Li Y."/>
            <person name="Liew Y.J."/>
            <person name="Baumgarten S."/>
            <person name="Zoccola D."/>
            <person name="Flot J.-F."/>
            <person name="Tambutte S."/>
            <person name="Allemand D."/>
            <person name="Aranda M."/>
        </authorList>
    </citation>
    <scope>NUCLEOTIDE SEQUENCE [LARGE SCALE GENOMIC DNA]</scope>
</reference>
<name>A0A2B4RZ17_STYPI</name>
<sequence length="718" mass="81621">MAEKKTKTIDEIDDLMEMFQAMVALGVSCEGLKSPDIEQMRDRVKAELKQSPSTLSWTAGQLGKLLEGVKEKRREGEFPSTCALFVCNKWDQIPGKEAKDVENHVIRQLRKFYPDIVPEKQIVQMSTKKASIAQNHGIITKDFVALMDCMRSMILRGIKARLEIYWRWLYGLLSQIVYNATAHVKNALRNQEKVTKVMAFILLRLTRIDTKQNEVMEHLHNYLECRTSDAVDSLSVYLRSDEVRSHFTSWSLDDVPKAETSWEVTKCIITKVMQSRLQEIIEHWEEDNHVFACTRDSLVQHFRERYNFLEGELRNLQGAVVSDDLVTEVDHPVDAGLTFTTAEKVAIGITSPIWFPLSLVALVISAPVVGVMAIRSKLENRSNILKYEKDKCAFMKEASADYLNDLTNGDVLITFVKEQLKDATICLKQIEARIPELIEADKLLCKQLLKEKRPANEIKEIYEPILDIASEIRGRLAVFGLEEGLSAGIRGDTKVKHPNVVNFHGMSLLKDDGETRVVLVMEYCTGTLKDRIFKNPERAPANSKNADAKRDPCRWIKQITAALTFIHDQKVVHRDLKLDNILLSAGNVAKITDVGVSKAVEHITGTLAGTPVYMAPEVFHSQLYDSKADMYSLGIIFWEMWYGLQAFSEVRNVPIVAFFAMVDKGLRPGHVKGCNQPPRRWEELMQSCWSKKPEKRPSASHCLKEAIELYKEAVPELL</sequence>
<comment type="caution">
    <text evidence="2">The sequence shown here is derived from an EMBL/GenBank/DDBJ whole genome shotgun (WGS) entry which is preliminary data.</text>
</comment>
<dbReference type="AlphaFoldDB" id="A0A2B4RZ17"/>
<dbReference type="EMBL" id="LSMT01000253">
    <property type="protein sequence ID" value="PFX22049.1"/>
    <property type="molecule type" value="Genomic_DNA"/>
</dbReference>
<gene>
    <name evidence="2" type="primary">Map3k7</name>
    <name evidence="2" type="ORF">AWC38_SpisGene13434</name>
</gene>
<dbReference type="OrthoDB" id="5985366at2759"/>
<dbReference type="GO" id="GO:0004672">
    <property type="term" value="F:protein kinase activity"/>
    <property type="evidence" value="ECO:0007669"/>
    <property type="project" value="InterPro"/>
</dbReference>
<keyword evidence="2" id="KW-0418">Kinase</keyword>
<proteinExistence type="predicted"/>
<dbReference type="Proteomes" id="UP000225706">
    <property type="component" value="Unassembled WGS sequence"/>
</dbReference>
<evidence type="ECO:0000313" key="3">
    <source>
        <dbReference type="Proteomes" id="UP000225706"/>
    </source>
</evidence>